<dbReference type="PIRSF" id="PIRSF037037">
    <property type="entry name" value="Kelch-like_protein_gigaxonin"/>
    <property type="match status" value="1"/>
</dbReference>
<comment type="caution">
    <text evidence="4">The sequence shown here is derived from an EMBL/GenBank/DDBJ whole genome shotgun (WGS) entry which is preliminary data.</text>
</comment>
<keyword evidence="2" id="KW-0677">Repeat</keyword>
<dbReference type="SUPFAM" id="SSF117281">
    <property type="entry name" value="Kelch motif"/>
    <property type="match status" value="1"/>
</dbReference>
<dbReference type="Gene3D" id="1.25.40.420">
    <property type="match status" value="1"/>
</dbReference>
<evidence type="ECO:0000313" key="5">
    <source>
        <dbReference type="Proteomes" id="UP001591681"/>
    </source>
</evidence>
<dbReference type="InterPro" id="IPR006652">
    <property type="entry name" value="Kelch_1"/>
</dbReference>
<evidence type="ECO:0000313" key="4">
    <source>
        <dbReference type="EMBL" id="KAL2085853.1"/>
    </source>
</evidence>
<dbReference type="InterPro" id="IPR000210">
    <property type="entry name" value="BTB/POZ_dom"/>
</dbReference>
<dbReference type="PROSITE" id="PS50097">
    <property type="entry name" value="BTB"/>
    <property type="match status" value="1"/>
</dbReference>
<dbReference type="Gene3D" id="2.120.10.80">
    <property type="entry name" value="Kelch-type beta propeller"/>
    <property type="match status" value="1"/>
</dbReference>
<dbReference type="SMART" id="SM00225">
    <property type="entry name" value="BTB"/>
    <property type="match status" value="1"/>
</dbReference>
<dbReference type="SUPFAM" id="SSF54695">
    <property type="entry name" value="POZ domain"/>
    <property type="match status" value="1"/>
</dbReference>
<evidence type="ECO:0000256" key="1">
    <source>
        <dbReference type="ARBA" id="ARBA00022441"/>
    </source>
</evidence>
<reference evidence="4 5" key="1">
    <citation type="submission" date="2024-09" db="EMBL/GenBank/DDBJ databases">
        <title>A chromosome-level genome assembly of Gray's grenadier anchovy, Coilia grayii.</title>
        <authorList>
            <person name="Fu Z."/>
        </authorList>
    </citation>
    <scope>NUCLEOTIDE SEQUENCE [LARGE SCALE GENOMIC DNA]</scope>
    <source>
        <strain evidence="4">G4</strain>
        <tissue evidence="4">Muscle</tissue>
    </source>
</reference>
<dbReference type="SMART" id="SM00875">
    <property type="entry name" value="BACK"/>
    <property type="match status" value="1"/>
</dbReference>
<dbReference type="Pfam" id="PF00651">
    <property type="entry name" value="BTB"/>
    <property type="match status" value="1"/>
</dbReference>
<dbReference type="InterPro" id="IPR011333">
    <property type="entry name" value="SKP1/BTB/POZ_sf"/>
</dbReference>
<keyword evidence="5" id="KW-1185">Reference proteome</keyword>
<dbReference type="Pfam" id="PF07707">
    <property type="entry name" value="BACK"/>
    <property type="match status" value="1"/>
</dbReference>
<dbReference type="PANTHER" id="PTHR45632">
    <property type="entry name" value="LD33804P"/>
    <property type="match status" value="1"/>
</dbReference>
<evidence type="ECO:0000259" key="3">
    <source>
        <dbReference type="PROSITE" id="PS50097"/>
    </source>
</evidence>
<dbReference type="Proteomes" id="UP001591681">
    <property type="component" value="Unassembled WGS sequence"/>
</dbReference>
<sequence length="589" mass="66077">MSYFLVLSKRHGDSVLSQYQRLRDDRRMCDIVLESCGVKFPAHRTLLACASDYFWALLKEHTRESGAQGPLSLPALTPTGLERVLDFIYTSWLCLSPSTLEETLEAACYLQVTRAVELCSRYITDNLTLETCCYFANVACRYGLSEALRVVDAYIARHMWELMGQEEGQRAGLMELNVGSLQKALGAEDVPGVRECDLLRLALDWLDQNKLSPLQSNLLLSHVRFGLVTPQDLRQLLVARPALRTPFIHSLVQKALDYHTQGPLQPLLQSDSTQIRATASQVLLVGGGPEADRPQRLLQSFNPVSRKFRTLAAQLPSRLQHHCVCAIGGFLFVLGGEEVEADGESEKTAVMTASERVWRYDPRFQRWDEAEPMIQRRAQFSCCVVDGVIYAIGGRAKPGEPALSTVERYNLRAGCWRKGVTLPHAIHGHACATIGNTAYISGGIHGEEVDSSRDVLRLDMFAGDAWEKCASMSIARFGHQMVAVGERIYSFLGMYEQFCDIERYDPSRDQWTRIRPLLNDRFCYGLAATADGRVLLFGGRKWHDGQEVVMANVMEYDTESDAWRELCRMPGPLCGTKCVQLPLLHTDET</sequence>
<dbReference type="InterPro" id="IPR017096">
    <property type="entry name" value="BTB-kelch_protein"/>
</dbReference>
<dbReference type="Pfam" id="PF01344">
    <property type="entry name" value="Kelch_1"/>
    <property type="match status" value="2"/>
</dbReference>
<dbReference type="InterPro" id="IPR011705">
    <property type="entry name" value="BACK"/>
</dbReference>
<evidence type="ECO:0000256" key="2">
    <source>
        <dbReference type="ARBA" id="ARBA00022737"/>
    </source>
</evidence>
<protein>
    <recommendedName>
        <fullName evidence="3">BTB domain-containing protein</fullName>
    </recommendedName>
</protein>
<dbReference type="EMBL" id="JBHFQA010000016">
    <property type="protein sequence ID" value="KAL2085853.1"/>
    <property type="molecule type" value="Genomic_DNA"/>
</dbReference>
<feature type="domain" description="BTB" evidence="3">
    <location>
        <begin position="29"/>
        <end position="97"/>
    </location>
</feature>
<dbReference type="AlphaFoldDB" id="A0ABD1JFA8"/>
<gene>
    <name evidence="4" type="ORF">ACEWY4_019173</name>
</gene>
<accession>A0ABD1JFA8</accession>
<dbReference type="SMART" id="SM00612">
    <property type="entry name" value="Kelch"/>
    <property type="match status" value="6"/>
</dbReference>
<organism evidence="4 5">
    <name type="scientific">Coilia grayii</name>
    <name type="common">Gray's grenadier anchovy</name>
    <dbReference type="NCBI Taxonomy" id="363190"/>
    <lineage>
        <taxon>Eukaryota</taxon>
        <taxon>Metazoa</taxon>
        <taxon>Chordata</taxon>
        <taxon>Craniata</taxon>
        <taxon>Vertebrata</taxon>
        <taxon>Euteleostomi</taxon>
        <taxon>Actinopterygii</taxon>
        <taxon>Neopterygii</taxon>
        <taxon>Teleostei</taxon>
        <taxon>Clupei</taxon>
        <taxon>Clupeiformes</taxon>
        <taxon>Clupeoidei</taxon>
        <taxon>Engraulidae</taxon>
        <taxon>Coilinae</taxon>
        <taxon>Coilia</taxon>
    </lineage>
</organism>
<proteinExistence type="predicted"/>
<dbReference type="InterPro" id="IPR015915">
    <property type="entry name" value="Kelch-typ_b-propeller"/>
</dbReference>
<name>A0ABD1JFA8_9TELE</name>
<keyword evidence="1" id="KW-0880">Kelch repeat</keyword>
<dbReference type="PANTHER" id="PTHR45632:SF8">
    <property type="entry name" value="KELCH-LIKE PROTEIN 34"/>
    <property type="match status" value="1"/>
</dbReference>
<dbReference type="Gene3D" id="3.30.710.10">
    <property type="entry name" value="Potassium Channel Kv1.1, Chain A"/>
    <property type="match status" value="1"/>
</dbReference>